<dbReference type="GO" id="GO:0061630">
    <property type="term" value="F:ubiquitin protein ligase activity"/>
    <property type="evidence" value="ECO:0007669"/>
    <property type="project" value="UniProtKB-EC"/>
</dbReference>
<dbReference type="EMBL" id="JAUIZM010000005">
    <property type="protein sequence ID" value="KAK1382763.1"/>
    <property type="molecule type" value="Genomic_DNA"/>
</dbReference>
<evidence type="ECO:0000256" key="2">
    <source>
        <dbReference type="ARBA" id="ARBA00012483"/>
    </source>
</evidence>
<sequence length="631" mass="69995">MAESQQPESPTQQPPSLRSPTNDPHQRIEYWCHQCHRRVYGETLDNNQVVCNECNEGFLVYIAPTPTTLQHAMQDLELLEQAANQSHLSNRVHENDERSGVPVGTNRSEVIRRFRQLYRERIQNSGLGVVGNYGDYADEAEYQSIVLNLAESDDGANRGAPPAAESAVAALKNVKIESENEAILCVICKDLVTTGETSKELPCGHGYHGDCIVAWYSLSRVYFYDFPCSTSEFMQTLVPHLKKSLASALKYYFPLCGNLITPTTLANDTTPAIRYSNHDSVSLTIAEFSGPTSQGFKHLFGNHARDVDELFALVPQLPRRDTDTVEGDSIEISPVLSIQVTLFPDQGFSIGFRNSHVAADGKTMSNFIRTWASVNAKQLKGESDCDNLDTLPFYDRSVITDPKGITSIFLRSQQENSKALVSAPLETDQVQATFVMNIAQIQGLKSLVLDQIPLVSSFMVACAYVWTFMAKARVSLGHETEVEEHLIFGMDARARLDPPIPANYFGNAVLVCWNTLKTMQLVGEDGVYNALQEIRNVLDEKIKNEDGVLKGLDMYFDDIETAGGHTIIGVAGSPKFDYYSTDFGWGKTKKYEHVTGVCVSRDSKGDLEIGICLSKIEMDAFTTTFNQGLIN</sequence>
<evidence type="ECO:0000256" key="1">
    <source>
        <dbReference type="ARBA" id="ARBA00000900"/>
    </source>
</evidence>
<comment type="catalytic activity">
    <reaction evidence="1">
        <text>S-ubiquitinyl-[E2 ubiquitin-conjugating enzyme]-L-cysteine + [acceptor protein]-L-lysine = [E2 ubiquitin-conjugating enzyme]-L-cysteine + N(6)-ubiquitinyl-[acceptor protein]-L-lysine.</text>
        <dbReference type="EC" id="2.3.2.27"/>
    </reaction>
</comment>
<keyword evidence="3" id="KW-0808">Transferase</keyword>
<evidence type="ECO:0000256" key="7">
    <source>
        <dbReference type="ARBA" id="ARBA00022833"/>
    </source>
</evidence>
<evidence type="ECO:0000256" key="8">
    <source>
        <dbReference type="ARBA" id="ARBA00023315"/>
    </source>
</evidence>
<feature type="region of interest" description="Disordered" evidence="9">
    <location>
        <begin position="1"/>
        <end position="23"/>
    </location>
</feature>
<dbReference type="Pfam" id="PF14369">
    <property type="entry name" value="Zn_ribbon_19"/>
    <property type="match status" value="1"/>
</dbReference>
<dbReference type="InterPro" id="IPR039525">
    <property type="entry name" value="RNF126-like_zinc-ribbon"/>
</dbReference>
<evidence type="ECO:0000256" key="9">
    <source>
        <dbReference type="SAM" id="MobiDB-lite"/>
    </source>
</evidence>
<dbReference type="InterPro" id="IPR051504">
    <property type="entry name" value="Plant_metabolite_acyltrans"/>
</dbReference>
<evidence type="ECO:0000256" key="5">
    <source>
        <dbReference type="ARBA" id="ARBA00022771"/>
    </source>
</evidence>
<keyword evidence="7" id="KW-0862">Zinc</keyword>
<dbReference type="GO" id="GO:0008270">
    <property type="term" value="F:zinc ion binding"/>
    <property type="evidence" value="ECO:0007669"/>
    <property type="project" value="UniProtKB-KW"/>
</dbReference>
<gene>
    <name evidence="11" type="ORF">POM88_020498</name>
</gene>
<keyword evidence="4" id="KW-0479">Metal-binding</keyword>
<keyword evidence="12" id="KW-1185">Reference proteome</keyword>
<evidence type="ECO:0000313" key="11">
    <source>
        <dbReference type="EMBL" id="KAK1382763.1"/>
    </source>
</evidence>
<dbReference type="EC" id="2.3.2.27" evidence="2"/>
<name>A0AAD8ICQ1_9APIA</name>
<evidence type="ECO:0000256" key="3">
    <source>
        <dbReference type="ARBA" id="ARBA00022679"/>
    </source>
</evidence>
<dbReference type="Gene3D" id="3.30.559.10">
    <property type="entry name" value="Chloramphenicol acetyltransferase-like domain"/>
    <property type="match status" value="2"/>
</dbReference>
<reference evidence="11" key="2">
    <citation type="submission" date="2023-05" db="EMBL/GenBank/DDBJ databases">
        <authorList>
            <person name="Schelkunov M.I."/>
        </authorList>
    </citation>
    <scope>NUCLEOTIDE SEQUENCE</scope>
    <source>
        <strain evidence="11">Hsosn_3</strain>
        <tissue evidence="11">Leaf</tissue>
    </source>
</reference>
<feature type="compositionally biased region" description="Low complexity" evidence="9">
    <location>
        <begin position="1"/>
        <end position="16"/>
    </location>
</feature>
<proteinExistence type="predicted"/>
<evidence type="ECO:0000313" key="12">
    <source>
        <dbReference type="Proteomes" id="UP001237642"/>
    </source>
</evidence>
<organism evidence="11 12">
    <name type="scientific">Heracleum sosnowskyi</name>
    <dbReference type="NCBI Taxonomy" id="360622"/>
    <lineage>
        <taxon>Eukaryota</taxon>
        <taxon>Viridiplantae</taxon>
        <taxon>Streptophyta</taxon>
        <taxon>Embryophyta</taxon>
        <taxon>Tracheophyta</taxon>
        <taxon>Spermatophyta</taxon>
        <taxon>Magnoliopsida</taxon>
        <taxon>eudicotyledons</taxon>
        <taxon>Gunneridae</taxon>
        <taxon>Pentapetalae</taxon>
        <taxon>asterids</taxon>
        <taxon>campanulids</taxon>
        <taxon>Apiales</taxon>
        <taxon>Apiaceae</taxon>
        <taxon>Apioideae</taxon>
        <taxon>apioid superclade</taxon>
        <taxon>Tordylieae</taxon>
        <taxon>Tordyliinae</taxon>
        <taxon>Heracleum</taxon>
    </lineage>
</organism>
<dbReference type="Pfam" id="PF17123">
    <property type="entry name" value="zf-RING_11"/>
    <property type="match status" value="1"/>
</dbReference>
<feature type="domain" description="RING-type" evidence="10">
    <location>
        <begin position="185"/>
        <end position="231"/>
    </location>
</feature>
<dbReference type="InterPro" id="IPR023213">
    <property type="entry name" value="CAT-like_dom_sf"/>
</dbReference>
<comment type="caution">
    <text evidence="11">The sequence shown here is derived from an EMBL/GenBank/DDBJ whole genome shotgun (WGS) entry which is preliminary data.</text>
</comment>
<accession>A0AAD8ICQ1</accession>
<dbReference type="SUPFAM" id="SSF57850">
    <property type="entry name" value="RING/U-box"/>
    <property type="match status" value="1"/>
</dbReference>
<protein>
    <recommendedName>
        <fullName evidence="2">RING-type E3 ubiquitin transferase</fullName>
        <ecNumber evidence="2">2.3.2.27</ecNumber>
    </recommendedName>
</protein>
<keyword evidence="5" id="KW-0863">Zinc-finger</keyword>
<keyword evidence="8" id="KW-0012">Acyltransferase</keyword>
<dbReference type="AlphaFoldDB" id="A0AAD8ICQ1"/>
<evidence type="ECO:0000259" key="10">
    <source>
        <dbReference type="SMART" id="SM00184"/>
    </source>
</evidence>
<evidence type="ECO:0000256" key="6">
    <source>
        <dbReference type="ARBA" id="ARBA00022786"/>
    </source>
</evidence>
<dbReference type="SMART" id="SM00184">
    <property type="entry name" value="RING"/>
    <property type="match status" value="1"/>
</dbReference>
<dbReference type="PANTHER" id="PTHR31625">
    <property type="match status" value="1"/>
</dbReference>
<dbReference type="InterPro" id="IPR001841">
    <property type="entry name" value="Znf_RING"/>
</dbReference>
<dbReference type="Proteomes" id="UP001237642">
    <property type="component" value="Unassembled WGS sequence"/>
</dbReference>
<keyword evidence="6" id="KW-0833">Ubl conjugation pathway</keyword>
<dbReference type="Pfam" id="PF02458">
    <property type="entry name" value="Transferase"/>
    <property type="match status" value="1"/>
</dbReference>
<reference evidence="11" key="1">
    <citation type="submission" date="2023-02" db="EMBL/GenBank/DDBJ databases">
        <title>Genome of toxic invasive species Heracleum sosnowskyi carries increased number of genes despite the absence of recent whole-genome duplications.</title>
        <authorList>
            <person name="Schelkunov M."/>
            <person name="Shtratnikova V."/>
            <person name="Makarenko M."/>
            <person name="Klepikova A."/>
            <person name="Omelchenko D."/>
            <person name="Novikova G."/>
            <person name="Obukhova E."/>
            <person name="Bogdanov V."/>
            <person name="Penin A."/>
            <person name="Logacheva M."/>
        </authorList>
    </citation>
    <scope>NUCLEOTIDE SEQUENCE</scope>
    <source>
        <strain evidence="11">Hsosn_3</strain>
        <tissue evidence="11">Leaf</tissue>
    </source>
</reference>
<dbReference type="GO" id="GO:0016747">
    <property type="term" value="F:acyltransferase activity, transferring groups other than amino-acyl groups"/>
    <property type="evidence" value="ECO:0007669"/>
    <property type="project" value="UniProtKB-ARBA"/>
</dbReference>
<evidence type="ECO:0000256" key="4">
    <source>
        <dbReference type="ARBA" id="ARBA00022723"/>
    </source>
</evidence>